<evidence type="ECO:0000256" key="14">
    <source>
        <dbReference type="ARBA" id="ARBA00023136"/>
    </source>
</evidence>
<dbReference type="EC" id="1.14.14.17" evidence="5"/>
<keyword evidence="10" id="KW-0492">Microsome</keyword>
<dbReference type="GO" id="GO:0005789">
    <property type="term" value="C:endoplasmic reticulum membrane"/>
    <property type="evidence" value="ECO:0007669"/>
    <property type="project" value="UniProtKB-SubCell"/>
</dbReference>
<feature type="transmembrane region" description="Helical" evidence="22">
    <location>
        <begin position="238"/>
        <end position="261"/>
    </location>
</feature>
<keyword evidence="13" id="KW-0560">Oxidoreductase</keyword>
<keyword evidence="12 22" id="KW-1133">Transmembrane helix</keyword>
<evidence type="ECO:0000259" key="23">
    <source>
        <dbReference type="PROSITE" id="PS50850"/>
    </source>
</evidence>
<dbReference type="SUPFAM" id="SSF103473">
    <property type="entry name" value="MFS general substrate transporter"/>
    <property type="match status" value="1"/>
</dbReference>
<evidence type="ECO:0000256" key="7">
    <source>
        <dbReference type="ARBA" id="ARBA00022692"/>
    </source>
</evidence>
<dbReference type="GO" id="GO:0022857">
    <property type="term" value="F:transmembrane transporter activity"/>
    <property type="evidence" value="ECO:0007669"/>
    <property type="project" value="InterPro"/>
</dbReference>
<dbReference type="Pfam" id="PF08491">
    <property type="entry name" value="SE"/>
    <property type="match status" value="1"/>
</dbReference>
<dbReference type="InterPro" id="IPR036259">
    <property type="entry name" value="MFS_trans_sf"/>
</dbReference>
<dbReference type="InterPro" id="IPR011701">
    <property type="entry name" value="MFS"/>
</dbReference>
<name>A0A093VG43_TALMA</name>
<dbReference type="GO" id="GO:0006696">
    <property type="term" value="P:ergosterol biosynthetic process"/>
    <property type="evidence" value="ECO:0007669"/>
    <property type="project" value="TreeGrafter"/>
</dbReference>
<keyword evidence="6" id="KW-0285">Flavoprotein</keyword>
<evidence type="ECO:0000256" key="15">
    <source>
        <dbReference type="ARBA" id="ARBA00023221"/>
    </source>
</evidence>
<evidence type="ECO:0000256" key="13">
    <source>
        <dbReference type="ARBA" id="ARBA00023002"/>
    </source>
</evidence>
<keyword evidence="11" id="KW-0444">Lipid biosynthesis</keyword>
<organism evidence="24">
    <name type="scientific">Talaromyces marneffei PM1</name>
    <dbReference type="NCBI Taxonomy" id="1077442"/>
    <lineage>
        <taxon>Eukaryota</taxon>
        <taxon>Fungi</taxon>
        <taxon>Dikarya</taxon>
        <taxon>Ascomycota</taxon>
        <taxon>Pezizomycotina</taxon>
        <taxon>Eurotiomycetes</taxon>
        <taxon>Eurotiomycetidae</taxon>
        <taxon>Eurotiales</taxon>
        <taxon>Trichocomaceae</taxon>
        <taxon>Talaromyces</taxon>
        <taxon>Talaromyces sect. Talaromyces</taxon>
    </lineage>
</organism>
<feature type="transmembrane region" description="Helical" evidence="22">
    <location>
        <begin position="442"/>
        <end position="460"/>
    </location>
</feature>
<comment type="subcellular location">
    <subcellularLocation>
        <location evidence="3">Endoplasmic reticulum membrane</location>
        <topology evidence="3">Multi-pass membrane protein</topology>
    </subcellularLocation>
    <subcellularLocation>
        <location evidence="2">Microsome membrane</location>
        <topology evidence="2">Multi-pass membrane protein</topology>
    </subcellularLocation>
</comment>
<dbReference type="eggNOG" id="KOG2816">
    <property type="taxonomic scope" value="Eukaryota"/>
</dbReference>
<proteinExistence type="inferred from homology"/>
<dbReference type="InterPro" id="IPR011990">
    <property type="entry name" value="TPR-like_helical_dom_sf"/>
</dbReference>
<dbReference type="EMBL" id="JPOX01000022">
    <property type="protein sequence ID" value="KFX45691.1"/>
    <property type="molecule type" value="Genomic_DNA"/>
</dbReference>
<evidence type="ECO:0000256" key="4">
    <source>
        <dbReference type="ARBA" id="ARBA00008802"/>
    </source>
</evidence>
<feature type="transmembrane region" description="Helical" evidence="22">
    <location>
        <begin position="71"/>
        <end position="90"/>
    </location>
</feature>
<protein>
    <recommendedName>
        <fullName evidence="18">Squalene epoxidase ERG1</fullName>
        <ecNumber evidence="5">1.14.14.17</ecNumber>
    </recommendedName>
    <alternativeName>
        <fullName evidence="17">Squalene epoxidase erg1</fullName>
    </alternativeName>
    <alternativeName>
        <fullName evidence="19 20">Squalene monooxygenase ERG1</fullName>
    </alternativeName>
</protein>
<feature type="domain" description="Major facilitator superfamily (MFS) profile" evidence="23">
    <location>
        <begin position="72"/>
        <end position="556"/>
    </location>
</feature>
<dbReference type="Pfam" id="PF01266">
    <property type="entry name" value="DAO"/>
    <property type="match status" value="1"/>
</dbReference>
<dbReference type="SUPFAM" id="SSF51905">
    <property type="entry name" value="FAD/NAD(P)-binding domain"/>
    <property type="match status" value="1"/>
</dbReference>
<comment type="caution">
    <text evidence="24">The sequence shown here is derived from an EMBL/GenBank/DDBJ whole genome shotgun (WGS) entry which is preliminary data.</text>
</comment>
<dbReference type="InterPro" id="IPR040125">
    <property type="entry name" value="Squalene_monox"/>
</dbReference>
<feature type="transmembrane region" description="Helical" evidence="22">
    <location>
        <begin position="499"/>
        <end position="522"/>
    </location>
</feature>
<keyword evidence="7 22" id="KW-0812">Transmembrane</keyword>
<keyword evidence="24" id="KW-0503">Monooxygenase</keyword>
<accession>A0A093VG43</accession>
<feature type="transmembrane region" description="Helical" evidence="22">
    <location>
        <begin position="360"/>
        <end position="385"/>
    </location>
</feature>
<evidence type="ECO:0000256" key="1">
    <source>
        <dbReference type="ARBA" id="ARBA00001974"/>
    </source>
</evidence>
<dbReference type="GO" id="GO:0050660">
    <property type="term" value="F:flavin adenine dinucleotide binding"/>
    <property type="evidence" value="ECO:0007669"/>
    <property type="project" value="InterPro"/>
</dbReference>
<reference evidence="24" key="1">
    <citation type="journal article" date="2014" name="PLoS Genet.">
        <title>Signature Gene Expression Reveals Novel Clues to the Molecular Mechanisms of Dimorphic Transition in Penicillium marneffei.</title>
        <authorList>
            <person name="Yang E."/>
            <person name="Wang G."/>
            <person name="Cai J."/>
            <person name="Woo P.C."/>
            <person name="Lau S.K."/>
            <person name="Yuen K.-Y."/>
            <person name="Chow W.-N."/>
            <person name="Lin X."/>
        </authorList>
    </citation>
    <scope>NUCLEOTIDE SEQUENCE [LARGE SCALE GENOMIC DNA]</scope>
    <source>
        <strain evidence="24">PM1</strain>
    </source>
</reference>
<evidence type="ECO:0000256" key="12">
    <source>
        <dbReference type="ARBA" id="ARBA00022989"/>
    </source>
</evidence>
<keyword evidence="9" id="KW-0274">FAD</keyword>
<feature type="transmembrane region" description="Helical" evidence="22">
    <location>
        <begin position="528"/>
        <end position="551"/>
    </location>
</feature>
<dbReference type="Gene3D" id="1.25.40.10">
    <property type="entry name" value="Tetratricopeptide repeat domain"/>
    <property type="match status" value="1"/>
</dbReference>
<dbReference type="PROSITE" id="PS50850">
    <property type="entry name" value="MFS"/>
    <property type="match status" value="1"/>
</dbReference>
<evidence type="ECO:0000256" key="3">
    <source>
        <dbReference type="ARBA" id="ARBA00004477"/>
    </source>
</evidence>
<dbReference type="GO" id="GO:0004506">
    <property type="term" value="F:squalene monooxygenase activity"/>
    <property type="evidence" value="ECO:0007669"/>
    <property type="project" value="UniProtKB-EC"/>
</dbReference>
<evidence type="ECO:0000256" key="2">
    <source>
        <dbReference type="ARBA" id="ARBA00004154"/>
    </source>
</evidence>
<dbReference type="FunFam" id="3.50.50.60:FF:000166">
    <property type="entry name" value="Squalene monooxygenase Erg1"/>
    <property type="match status" value="1"/>
</dbReference>
<feature type="transmembrane region" description="Helical" evidence="22">
    <location>
        <begin position="405"/>
        <end position="422"/>
    </location>
</feature>
<evidence type="ECO:0000256" key="9">
    <source>
        <dbReference type="ARBA" id="ARBA00022827"/>
    </source>
</evidence>
<dbReference type="InterPro" id="IPR006076">
    <property type="entry name" value="FAD-dep_OxRdtase"/>
</dbReference>
<evidence type="ECO:0000256" key="5">
    <source>
        <dbReference type="ARBA" id="ARBA00012312"/>
    </source>
</evidence>
<dbReference type="Gene3D" id="3.50.50.60">
    <property type="entry name" value="FAD/NAD(P)-binding domain"/>
    <property type="match status" value="1"/>
</dbReference>
<dbReference type="InterPro" id="IPR036188">
    <property type="entry name" value="FAD/NAD-bd_sf"/>
</dbReference>
<keyword evidence="14 22" id="KW-0472">Membrane</keyword>
<evidence type="ECO:0000256" key="10">
    <source>
        <dbReference type="ARBA" id="ARBA00022848"/>
    </source>
</evidence>
<keyword evidence="8" id="KW-0256">Endoplasmic reticulum</keyword>
<evidence type="ECO:0000256" key="18">
    <source>
        <dbReference type="ARBA" id="ARBA00070793"/>
    </source>
</evidence>
<keyword evidence="15" id="KW-0753">Steroid metabolism</keyword>
<evidence type="ECO:0000256" key="17">
    <source>
        <dbReference type="ARBA" id="ARBA00070252"/>
    </source>
</evidence>
<evidence type="ECO:0000256" key="16">
    <source>
        <dbReference type="ARBA" id="ARBA00029435"/>
    </source>
</evidence>
<evidence type="ECO:0000256" key="6">
    <source>
        <dbReference type="ARBA" id="ARBA00022630"/>
    </source>
</evidence>
<feature type="transmembrane region" description="Helical" evidence="22">
    <location>
        <begin position="267"/>
        <end position="289"/>
    </location>
</feature>
<feature type="transmembrane region" description="Helical" evidence="22">
    <location>
        <begin position="199"/>
        <end position="226"/>
    </location>
</feature>
<dbReference type="InterPro" id="IPR020846">
    <property type="entry name" value="MFS_dom"/>
</dbReference>
<dbReference type="HOGENOM" id="CLU_002123_0_0_1"/>
<feature type="region of interest" description="Disordered" evidence="21">
    <location>
        <begin position="1398"/>
        <end position="1424"/>
    </location>
</feature>
<evidence type="ECO:0000256" key="19">
    <source>
        <dbReference type="ARBA" id="ARBA00080528"/>
    </source>
</evidence>
<evidence type="ECO:0000313" key="24">
    <source>
        <dbReference type="EMBL" id="KFX45691.1"/>
    </source>
</evidence>
<evidence type="ECO:0000256" key="21">
    <source>
        <dbReference type="SAM" id="MobiDB-lite"/>
    </source>
</evidence>
<dbReference type="InterPro" id="IPR013698">
    <property type="entry name" value="Squalene_epoxidase"/>
</dbReference>
<dbReference type="Pfam" id="PF07690">
    <property type="entry name" value="MFS_1"/>
    <property type="match status" value="1"/>
</dbReference>
<evidence type="ECO:0000256" key="20">
    <source>
        <dbReference type="ARBA" id="ARBA00081105"/>
    </source>
</evidence>
<comment type="similarity">
    <text evidence="4">Belongs to the squalene monooxygenase family.</text>
</comment>
<dbReference type="Gene3D" id="1.20.1250.20">
    <property type="entry name" value="MFS general substrate transporter like domains"/>
    <property type="match status" value="1"/>
</dbReference>
<gene>
    <name evidence="24" type="ORF">GQ26_0220860</name>
</gene>
<dbReference type="PRINTS" id="PR00420">
    <property type="entry name" value="RNGMNOXGNASE"/>
</dbReference>
<feature type="compositionally biased region" description="Low complexity" evidence="21">
    <location>
        <begin position="1413"/>
        <end position="1424"/>
    </location>
</feature>
<evidence type="ECO:0000256" key="11">
    <source>
        <dbReference type="ARBA" id="ARBA00022955"/>
    </source>
</evidence>
<dbReference type="PANTHER" id="PTHR10835:SF0">
    <property type="entry name" value="SQUALENE MONOOXYGENASE"/>
    <property type="match status" value="1"/>
</dbReference>
<comment type="pathway">
    <text evidence="16">Steroid metabolism; ergosterol biosynthesis.</text>
</comment>
<keyword evidence="11" id="KW-0443">Lipid metabolism</keyword>
<dbReference type="PANTHER" id="PTHR10835">
    <property type="entry name" value="SQUALENE MONOOXYGENASE"/>
    <property type="match status" value="1"/>
</dbReference>
<keyword evidence="11" id="KW-0752">Steroid biosynthesis</keyword>
<evidence type="ECO:0000256" key="22">
    <source>
        <dbReference type="SAM" id="Phobius"/>
    </source>
</evidence>
<sequence>MSAVGGDAAIAVDADEDARVLRARESLGVSETSPLLPAPADEEPEFNDSLNKPWLGSPEFDAKPSWRRPNVFYLIPPTALFTFAFGGAAVPKINLVLSIVCRDYFADQKAKDPAFTYLPVIFGGENDQCRIPQVQSNAAQILLYVNLISGFLSALASPRLGDLSDRYGRIPLMSLCVVGTLVSEVFVTFIAAYPEHASINWLLVAAFVDGLCGSFTLALSLVHSYGADCTSPERRNVVFGYIHATLFTGIALGPFLFGLLIKHTGKILDIFLAVLVCHGIYLLTLFFLIPESLSKERQIIARTKHLAKSQEGETTFKQNILRELHPYNIFKPLTILWPKPSPSQSSPEQRVLFRKLRKNLVLIAAIDTLMFGIGLGTVQIIILYAEFVFGWGTYESSVFVSVTNGGRVVTLLVILPTITRLIRGPIRGNQTNSGSDWLDISLIRLAILIDLLGYIGYASVKTGGLFTLSALVASIGGIGPPSLQSSLTKHVPPSQTGRILGAMGLLHALARVVSPVIFNGIYSVTVGTFTQAVFVCLASVFGLAAILSWFIEPSVPSRNALRILRQLAFAGSTLGGICTVTKITYDTHHRVTIAEKIVKNKRTIQTSTPYYNATSAAKKLALMVDAAEAGEYDGLASLKQAGWNRESHVDEHSPVSDPLPNPGDINGEGIVIRKESIQAREYRKYPSPFTERDLKVAANDLERAAITHSWLTDRSEAIDFSAHDQAIQPSVQNQKEIEDGNTQPESEDIRTVRDLFARGRIIEAAEFFLETPRDMFQYIERKSIISPRMWKSLVIALTKANAIESASQLILKYSDKIQIPVYMAELVIRCLLETFRFREAAIVMYRNIVHDEDFSLCGVFLSNLWKKSRSIDLVNREFERIMTIVGRLHRQPTPKLFNPVLKAYVSFGRMADAETLVNDMITVYNVAPNCRTQGLLLLGQAYACNWTEVIDGLQEMHELGMTSDDRSFIKAFTALFLEFWPTHNIAEIRKFFMGAVEQFSLKPDQVLYEHVLQAYIQKGNPSHITELARLAEKCSWEVEMKEEQLVEHLQTHRRRIENSPVGFWQLLNAARVGHGQSAASQRILGYDQRSVPWPEVNCAPHSPDEWPNWYRRAVKGILTDRPIDQYAALDRQLAESLHAGDFDSTLWFYGNALTAGYVFLSHHVELVAIASLVEKGLSPTQRLVQKHWNDIMRKRVVTPQFFLAIRKGAALSETELIKLAVFRFYRLCWQMPNLKLKHRFMNHIATRYIERGQPDAALDLMITAYKSRWGILMKFNGACMSTMMRAFVLTGNLKGIQKKSAGDPELVSMLVNDKKRKRMSKVFYCPQIHKWRDDKVRTLQKQIAYWDEERELEWMTTPAKNIFQPEEKVWELWNQERVWYAVVMSKTSITAAATTATSIPGAKQPQPSVIPVSSEESTTAEKTSNESDVLIIGAGVAGCALAVALGKQGRKVTLLERSLKEPDRIVGELLQPGGVQALEQLGLLDCLEGIDAIEVDGYDVIFHGTEVEIPYPADKATGVIPQGRSFHHGRFIMKLREAARETPNVTIVEATATNLVKSHSDVIGAEATVDGRPDLFLAPLTIVADGYASKFRKDYHIHTPEIKSKFWGLELIDAELPMPLHGHVFIGDGPPVLMYQIGTHETRALIDIPNNLPSASVENGGVKGHMKNVVLPSLPKPVQPSFLAAIEKGRLRSMPNSFLPSTTNKTRGLIIIGDASNMRHPLTGGGMTVALSDVVVLRDLLSPEKVPTFKDTPLVTKTMRTFHWKRKNTASTINILAQALYSLFAANDPYLRILQRGCFRYFEMGMIEAPCGMLAGLIKQPSVLIRHFFAVAFLSIWMNYTEKPFYLWPYAFYQGCRVLWTACKVIMPYVFAELKR</sequence>
<feature type="transmembrane region" description="Helical" evidence="22">
    <location>
        <begin position="172"/>
        <end position="193"/>
    </location>
</feature>
<comment type="cofactor">
    <cofactor evidence="1">
        <name>FAD</name>
        <dbReference type="ChEBI" id="CHEBI:57692"/>
    </cofactor>
</comment>
<evidence type="ECO:0000256" key="8">
    <source>
        <dbReference type="ARBA" id="ARBA00022824"/>
    </source>
</evidence>